<reference evidence="2" key="1">
    <citation type="submission" date="2024-06" db="EMBL/GenBank/DDBJ databases">
        <authorList>
            <person name="Sun Y."/>
        </authorList>
    </citation>
    <scope>NUCLEOTIDE SEQUENCE</scope>
    <source>
        <strain evidence="2">IGA1.0</strain>
    </source>
</reference>
<feature type="signal peptide" evidence="1">
    <location>
        <begin position="1"/>
        <end position="21"/>
    </location>
</feature>
<dbReference type="PANTHER" id="PTHR37691:SF1">
    <property type="entry name" value="BLR3518 PROTEIN"/>
    <property type="match status" value="1"/>
</dbReference>
<name>A0AAU7QLF0_9GAMM</name>
<dbReference type="RefSeq" id="WP_350016405.1">
    <property type="nucleotide sequence ID" value="NZ_CP157948.1"/>
</dbReference>
<dbReference type="Pfam" id="PF02635">
    <property type="entry name" value="DsrE"/>
    <property type="match status" value="1"/>
</dbReference>
<dbReference type="SUPFAM" id="SSF75169">
    <property type="entry name" value="DsrEFH-like"/>
    <property type="match status" value="1"/>
</dbReference>
<protein>
    <submittedName>
        <fullName evidence="2">DsrE family protein</fullName>
    </submittedName>
</protein>
<dbReference type="PANTHER" id="PTHR37691">
    <property type="entry name" value="BLR3518 PROTEIN"/>
    <property type="match status" value="1"/>
</dbReference>
<dbReference type="InterPro" id="IPR003787">
    <property type="entry name" value="Sulphur_relay_DsrE/F-like"/>
</dbReference>
<gene>
    <name evidence="2" type="ORF">ABNK63_00840</name>
</gene>
<feature type="chain" id="PRO_5043358297" evidence="1">
    <location>
        <begin position="22"/>
        <end position="181"/>
    </location>
</feature>
<dbReference type="InterPro" id="IPR027396">
    <property type="entry name" value="DsrEFH-like"/>
</dbReference>
<dbReference type="AlphaFoldDB" id="A0AAU7QLF0"/>
<keyword evidence="1" id="KW-0732">Signal</keyword>
<evidence type="ECO:0000313" key="2">
    <source>
        <dbReference type="EMBL" id="XBS90222.1"/>
    </source>
</evidence>
<accession>A0AAU7QLF0</accession>
<evidence type="ECO:0000256" key="1">
    <source>
        <dbReference type="SAM" id="SignalP"/>
    </source>
</evidence>
<dbReference type="Gene3D" id="3.40.1260.10">
    <property type="entry name" value="DsrEFH-like"/>
    <property type="match status" value="1"/>
</dbReference>
<organism evidence="2">
    <name type="scientific">Rhodanobacter sp. IGA1.0</name>
    <dbReference type="NCBI Taxonomy" id="3158582"/>
    <lineage>
        <taxon>Bacteria</taxon>
        <taxon>Pseudomonadati</taxon>
        <taxon>Pseudomonadota</taxon>
        <taxon>Gammaproteobacteria</taxon>
        <taxon>Lysobacterales</taxon>
        <taxon>Rhodanobacteraceae</taxon>
        <taxon>Rhodanobacter</taxon>
    </lineage>
</organism>
<sequence>MIRPFVPALLALALFSTGAVAGNDFWQTPTIHGAGRIHPMPQAAYQPDRQATYKVVFSLGKAGDKPTMVSPSLDHVARAVNLYVNAGVPLSQLKFVAIAAGPATPIVLNDAQYRKKYGVANPNLPLIAQLRKAGVDVAVCAQAVAEHDFQYDWVDPQVTMALSGLTTVIDLQQQGYALSPQ</sequence>
<proteinExistence type="predicted"/>
<dbReference type="EMBL" id="CP157948">
    <property type="protein sequence ID" value="XBS90222.1"/>
    <property type="molecule type" value="Genomic_DNA"/>
</dbReference>